<sequence length="753" mass="82068">MSSLTIAAPTAASGLSSTTLTASLPTAIMDSAVPSVILGTANSTSPSLLTTDSSAAAAMASATQAVALHYGASNSTINTGLKKDNYGALRAYPEPFSRGVRQLGDLAKYVADTTNSQPYEIPIDEPTCFITPSDRSVSVDPQMDSLPTNCTLACMQPRLLFEPTTFATCIQLATAAMLIEAGQAQVDSAHETTRKTSQELAIAGDLSGFNGTKVLTDMVICAVAACKNKGKGACSEDIISLADNPIQVGNLVRVHDVLQDYCVYADSFVNEDVAGPGVLMSYIFQTGIALLFFALSKLFTSVFRPFIWAYMQTRSTTRADAWKLSGDKQRRLALTRGNAAVISSMVEFQEVQGYFVAAIQVATLVTFRGSEGPDLNTVTSLGSILFNSSLVQMLAVSGVLPVLLVQCCLQRAGMRWWYTLGISTVVFILGMTVDVRGGYMLPDFQLVFDYFKRVAPVAECGDNPNPLVYCAGDLNFIVSDDLGQNMSYYVYPSLVVEQASWWLWRRYAMERKARRWERSRPWARVLRRKVWPAVWYFYWLLLQIVLTLFTVLYFFNIFTLVSDSTLVNGQRWTYGQLVAVMVWAPILGKYLYFNIFGIEEGFGRRLAKHYKVVHRSSREETDEEDDDDSESLDGHQVMEQGVELKVTPIPSSTTLNVIPSPGADGPPANSRSPSSPNPSSGLMTSTPDTPTGPDPIPPPPAASSMRPPDHFVNPHPSMLPSYGASDADDDVVMVGGVAIAVENHPPMDRRGDV</sequence>
<dbReference type="eggNOG" id="ENOG502T0A1">
    <property type="taxonomic scope" value="Eukaryota"/>
</dbReference>
<keyword evidence="2" id="KW-1133">Transmembrane helix</keyword>
<accession>J3P559</accession>
<feature type="compositionally biased region" description="Acidic residues" evidence="1">
    <location>
        <begin position="620"/>
        <end position="631"/>
    </location>
</feature>
<evidence type="ECO:0000313" key="5">
    <source>
        <dbReference type="Proteomes" id="UP000006039"/>
    </source>
</evidence>
<gene>
    <name evidence="4" type="primary">20349103</name>
    <name evidence="3" type="ORF">GGTG_08645</name>
</gene>
<feature type="compositionally biased region" description="Pro residues" evidence="1">
    <location>
        <begin position="690"/>
        <end position="701"/>
    </location>
</feature>
<dbReference type="GeneID" id="20349103"/>
<reference evidence="5" key="1">
    <citation type="submission" date="2010-07" db="EMBL/GenBank/DDBJ databases">
        <title>The genome sequence of Gaeumannomyces graminis var. tritici strain R3-111a-1.</title>
        <authorList>
            <consortium name="The Broad Institute Genome Sequencing Platform"/>
            <person name="Ma L.-J."/>
            <person name="Dead R."/>
            <person name="Young S."/>
            <person name="Zeng Q."/>
            <person name="Koehrsen M."/>
            <person name="Alvarado L."/>
            <person name="Berlin A."/>
            <person name="Chapman S.B."/>
            <person name="Chen Z."/>
            <person name="Freedman E."/>
            <person name="Gellesch M."/>
            <person name="Goldberg J."/>
            <person name="Griggs A."/>
            <person name="Gujja S."/>
            <person name="Heilman E.R."/>
            <person name="Heiman D."/>
            <person name="Hepburn T."/>
            <person name="Howarth C."/>
            <person name="Jen D."/>
            <person name="Larson L."/>
            <person name="Mehta T."/>
            <person name="Neiman D."/>
            <person name="Pearson M."/>
            <person name="Roberts A."/>
            <person name="Saif S."/>
            <person name="Shea T."/>
            <person name="Shenoy N."/>
            <person name="Sisk P."/>
            <person name="Stolte C."/>
            <person name="Sykes S."/>
            <person name="Walk T."/>
            <person name="White J."/>
            <person name="Yandava C."/>
            <person name="Haas B."/>
            <person name="Nusbaum C."/>
            <person name="Birren B."/>
        </authorList>
    </citation>
    <scope>NUCLEOTIDE SEQUENCE [LARGE SCALE GENOMIC DNA]</scope>
    <source>
        <strain evidence="5">R3-111a-1</strain>
    </source>
</reference>
<evidence type="ECO:0000256" key="2">
    <source>
        <dbReference type="SAM" id="Phobius"/>
    </source>
</evidence>
<evidence type="ECO:0000313" key="3">
    <source>
        <dbReference type="EMBL" id="EJT74807.1"/>
    </source>
</evidence>
<dbReference type="HOGENOM" id="CLU_365652_0_0_1"/>
<dbReference type="Proteomes" id="UP000006039">
    <property type="component" value="Unassembled WGS sequence"/>
</dbReference>
<proteinExistence type="predicted"/>
<reference evidence="4" key="5">
    <citation type="submission" date="2018-04" db="UniProtKB">
        <authorList>
            <consortium name="EnsemblFungi"/>
        </authorList>
    </citation>
    <scope>IDENTIFICATION</scope>
    <source>
        <strain evidence="4">R3-111a-1</strain>
    </source>
</reference>
<feature type="transmembrane region" description="Helical" evidence="2">
    <location>
        <begin position="575"/>
        <end position="598"/>
    </location>
</feature>
<dbReference type="VEuPathDB" id="FungiDB:GGTG_08645"/>
<protein>
    <submittedName>
        <fullName evidence="3 4">Uncharacterized protein</fullName>
    </submittedName>
</protein>
<feature type="region of interest" description="Disordered" evidence="1">
    <location>
        <begin position="645"/>
        <end position="728"/>
    </location>
</feature>
<feature type="transmembrane region" description="Helical" evidence="2">
    <location>
        <begin position="416"/>
        <end position="433"/>
    </location>
</feature>
<reference evidence="3" key="3">
    <citation type="submission" date="2010-09" db="EMBL/GenBank/DDBJ databases">
        <title>Annotation of Gaeumannomyces graminis var. tritici R3-111a-1.</title>
        <authorList>
            <consortium name="The Broad Institute Genome Sequencing Platform"/>
            <person name="Ma L.-J."/>
            <person name="Dead R."/>
            <person name="Young S.K."/>
            <person name="Zeng Q."/>
            <person name="Gargeya S."/>
            <person name="Fitzgerald M."/>
            <person name="Haas B."/>
            <person name="Abouelleil A."/>
            <person name="Alvarado L."/>
            <person name="Arachchi H.M."/>
            <person name="Berlin A."/>
            <person name="Brown A."/>
            <person name="Chapman S.B."/>
            <person name="Chen Z."/>
            <person name="Dunbar C."/>
            <person name="Freedman E."/>
            <person name="Gearin G."/>
            <person name="Gellesch M."/>
            <person name="Goldberg J."/>
            <person name="Griggs A."/>
            <person name="Gujja S."/>
            <person name="Heiman D."/>
            <person name="Howarth C."/>
            <person name="Larson L."/>
            <person name="Lui A."/>
            <person name="MacDonald P.J.P."/>
            <person name="Mehta T."/>
            <person name="Montmayeur A."/>
            <person name="Murphy C."/>
            <person name="Neiman D."/>
            <person name="Pearson M."/>
            <person name="Priest M."/>
            <person name="Roberts A."/>
            <person name="Saif S."/>
            <person name="Shea T."/>
            <person name="Shenoy N."/>
            <person name="Sisk P."/>
            <person name="Stolte C."/>
            <person name="Sykes S."/>
            <person name="Yandava C."/>
            <person name="Wortman J."/>
            <person name="Nusbaum C."/>
            <person name="Birren B."/>
        </authorList>
    </citation>
    <scope>NUCLEOTIDE SEQUENCE</scope>
    <source>
        <strain evidence="3">R3-111a-1</strain>
    </source>
</reference>
<evidence type="ECO:0000313" key="4">
    <source>
        <dbReference type="EnsemblFungi" id="EJT74807"/>
    </source>
</evidence>
<keyword evidence="5" id="KW-1185">Reference proteome</keyword>
<keyword evidence="2" id="KW-0812">Transmembrane</keyword>
<dbReference type="OrthoDB" id="4582561at2759"/>
<name>J3P559_GAET3</name>
<dbReference type="EMBL" id="GL385398">
    <property type="protein sequence ID" value="EJT74807.1"/>
    <property type="molecule type" value="Genomic_DNA"/>
</dbReference>
<keyword evidence="2" id="KW-0472">Membrane</keyword>
<dbReference type="STRING" id="644352.J3P559"/>
<feature type="region of interest" description="Disordered" evidence="1">
    <location>
        <begin position="613"/>
        <end position="633"/>
    </location>
</feature>
<organism evidence="3">
    <name type="scientific">Gaeumannomyces tritici (strain R3-111a-1)</name>
    <name type="common">Wheat and barley take-all root rot fungus</name>
    <name type="synonym">Gaeumannomyces graminis var. tritici</name>
    <dbReference type="NCBI Taxonomy" id="644352"/>
    <lineage>
        <taxon>Eukaryota</taxon>
        <taxon>Fungi</taxon>
        <taxon>Dikarya</taxon>
        <taxon>Ascomycota</taxon>
        <taxon>Pezizomycotina</taxon>
        <taxon>Sordariomycetes</taxon>
        <taxon>Sordariomycetidae</taxon>
        <taxon>Magnaporthales</taxon>
        <taxon>Magnaporthaceae</taxon>
        <taxon>Gaeumannomyces</taxon>
    </lineage>
</organism>
<reference evidence="4" key="4">
    <citation type="journal article" date="2015" name="G3 (Bethesda)">
        <title>Genome sequences of three phytopathogenic species of the Magnaporthaceae family of fungi.</title>
        <authorList>
            <person name="Okagaki L.H."/>
            <person name="Nunes C.C."/>
            <person name="Sailsbery J."/>
            <person name="Clay B."/>
            <person name="Brown D."/>
            <person name="John T."/>
            <person name="Oh Y."/>
            <person name="Young N."/>
            <person name="Fitzgerald M."/>
            <person name="Haas B.J."/>
            <person name="Zeng Q."/>
            <person name="Young S."/>
            <person name="Adiconis X."/>
            <person name="Fan L."/>
            <person name="Levin J.Z."/>
            <person name="Mitchell T.K."/>
            <person name="Okubara P.A."/>
            <person name="Farman M.L."/>
            <person name="Kohn L.M."/>
            <person name="Birren B."/>
            <person name="Ma L.-J."/>
            <person name="Dean R.A."/>
        </authorList>
    </citation>
    <scope>NUCLEOTIDE SEQUENCE</scope>
    <source>
        <strain evidence="4">R3-111a-1</strain>
    </source>
</reference>
<evidence type="ECO:0000256" key="1">
    <source>
        <dbReference type="SAM" id="MobiDB-lite"/>
    </source>
</evidence>
<reference evidence="3" key="2">
    <citation type="submission" date="2010-07" db="EMBL/GenBank/DDBJ databases">
        <authorList>
            <consortium name="The Broad Institute Genome Sequencing Platform"/>
            <consortium name="Broad Institute Genome Sequencing Center for Infectious Disease"/>
            <person name="Ma L.-J."/>
            <person name="Dead R."/>
            <person name="Young S."/>
            <person name="Zeng Q."/>
            <person name="Koehrsen M."/>
            <person name="Alvarado L."/>
            <person name="Berlin A."/>
            <person name="Chapman S.B."/>
            <person name="Chen Z."/>
            <person name="Freedman E."/>
            <person name="Gellesch M."/>
            <person name="Goldberg J."/>
            <person name="Griggs A."/>
            <person name="Gujja S."/>
            <person name="Heilman E.R."/>
            <person name="Heiman D."/>
            <person name="Hepburn T."/>
            <person name="Howarth C."/>
            <person name="Jen D."/>
            <person name="Larson L."/>
            <person name="Mehta T."/>
            <person name="Neiman D."/>
            <person name="Pearson M."/>
            <person name="Roberts A."/>
            <person name="Saif S."/>
            <person name="Shea T."/>
            <person name="Shenoy N."/>
            <person name="Sisk P."/>
            <person name="Stolte C."/>
            <person name="Sykes S."/>
            <person name="Walk T."/>
            <person name="White J."/>
            <person name="Yandava C."/>
            <person name="Haas B."/>
            <person name="Nusbaum C."/>
            <person name="Birren B."/>
        </authorList>
    </citation>
    <scope>NUCLEOTIDE SEQUENCE</scope>
    <source>
        <strain evidence="3">R3-111a-1</strain>
    </source>
</reference>
<feature type="transmembrane region" description="Helical" evidence="2">
    <location>
        <begin position="486"/>
        <end position="504"/>
    </location>
</feature>
<dbReference type="EnsemblFungi" id="EJT74807">
    <property type="protein sequence ID" value="EJT74807"/>
    <property type="gene ID" value="GGTG_08645"/>
</dbReference>
<feature type="compositionally biased region" description="Low complexity" evidence="1">
    <location>
        <begin position="666"/>
        <end position="689"/>
    </location>
</feature>
<dbReference type="AlphaFoldDB" id="J3P559"/>
<feature type="transmembrane region" description="Helical" evidence="2">
    <location>
        <begin position="534"/>
        <end position="555"/>
    </location>
</feature>
<dbReference type="RefSeq" id="XP_009224751.1">
    <property type="nucleotide sequence ID" value="XM_009226487.1"/>
</dbReference>